<proteinExistence type="predicted"/>
<evidence type="ECO:0008006" key="3">
    <source>
        <dbReference type="Google" id="ProtNLM"/>
    </source>
</evidence>
<gene>
    <name evidence="1" type="ORF">LC087_12535</name>
</gene>
<evidence type="ECO:0000313" key="2">
    <source>
        <dbReference type="Proteomes" id="UP001197974"/>
    </source>
</evidence>
<reference evidence="1 2" key="1">
    <citation type="submission" date="2023-06" db="EMBL/GenBank/DDBJ databases">
        <title>Five Gram-positive bacteria isolated from mangrove sediments in Shenzhen, Guangdong, China.</title>
        <authorList>
            <person name="Yu S."/>
            <person name="Zheng W."/>
            <person name="Huang Y."/>
        </authorList>
    </citation>
    <scope>NUCLEOTIDE SEQUENCE [LARGE SCALE GENOMIC DNA]</scope>
    <source>
        <strain evidence="1 2">SaN35-3</strain>
    </source>
</reference>
<name>A0ABY9JTR6_9BACI</name>
<evidence type="ECO:0000313" key="1">
    <source>
        <dbReference type="EMBL" id="WLR41688.1"/>
    </source>
</evidence>
<sequence>MRSILLFMINVCMAVYLSGCNNVGQDEQSQNGMNIKSLERNATYNGDPNPNVNITHNHLHTGDDQKQLENAVKDEPIVLKSVWFNGKDAYVTISSESDLTSEESQTLVQRIKEKMQNALPRFDIHLKMAKSE</sequence>
<dbReference type="EMBL" id="CP129013">
    <property type="protein sequence ID" value="WLR41688.1"/>
    <property type="molecule type" value="Genomic_DNA"/>
</dbReference>
<keyword evidence="2" id="KW-1185">Reference proteome</keyword>
<protein>
    <recommendedName>
        <fullName evidence="3">Lipoprotein</fullName>
    </recommendedName>
</protein>
<dbReference type="Proteomes" id="UP001197974">
    <property type="component" value="Chromosome"/>
</dbReference>
<dbReference type="RefSeq" id="WP_226541477.1">
    <property type="nucleotide sequence ID" value="NZ_CP129013.1"/>
</dbReference>
<accession>A0ABY9JTR6</accession>
<organism evidence="1 2">
    <name type="scientific">Bacillus carboniphilus</name>
    <dbReference type="NCBI Taxonomy" id="86663"/>
    <lineage>
        <taxon>Bacteria</taxon>
        <taxon>Bacillati</taxon>
        <taxon>Bacillota</taxon>
        <taxon>Bacilli</taxon>
        <taxon>Bacillales</taxon>
        <taxon>Bacillaceae</taxon>
        <taxon>Bacillus</taxon>
    </lineage>
</organism>